<evidence type="ECO:0000256" key="3">
    <source>
        <dbReference type="ARBA" id="ARBA00006743"/>
    </source>
</evidence>
<evidence type="ECO:0000256" key="2">
    <source>
        <dbReference type="ARBA" id="ARBA00004777"/>
    </source>
</evidence>
<evidence type="ECO:0000256" key="1">
    <source>
        <dbReference type="ARBA" id="ARBA00001974"/>
    </source>
</evidence>
<comment type="cofactor">
    <cofactor evidence="1">
        <name>FAD</name>
        <dbReference type="ChEBI" id="CHEBI:57692"/>
    </cofactor>
</comment>
<organism evidence="10 11">
    <name type="scientific">Pomacea canaliculata</name>
    <name type="common">Golden apple snail</name>
    <dbReference type="NCBI Taxonomy" id="400727"/>
    <lineage>
        <taxon>Eukaryota</taxon>
        <taxon>Metazoa</taxon>
        <taxon>Spiralia</taxon>
        <taxon>Lophotrochozoa</taxon>
        <taxon>Mollusca</taxon>
        <taxon>Gastropoda</taxon>
        <taxon>Caenogastropoda</taxon>
        <taxon>Architaenioglossa</taxon>
        <taxon>Ampullarioidea</taxon>
        <taxon>Ampullariidae</taxon>
        <taxon>Pomacea</taxon>
    </lineage>
</organism>
<dbReference type="OMA" id="EMHPQAR"/>
<name>A0A2T7PSE8_POMCA</name>
<dbReference type="GO" id="GO:0005829">
    <property type="term" value="C:cytosol"/>
    <property type="evidence" value="ECO:0007669"/>
    <property type="project" value="TreeGrafter"/>
</dbReference>
<dbReference type="GO" id="GO:0009086">
    <property type="term" value="P:methionine biosynthetic process"/>
    <property type="evidence" value="ECO:0007669"/>
    <property type="project" value="TreeGrafter"/>
</dbReference>
<dbReference type="Pfam" id="PF02219">
    <property type="entry name" value="MTHFR"/>
    <property type="match status" value="1"/>
</dbReference>
<dbReference type="EMBL" id="PZQS01000002">
    <property type="protein sequence ID" value="PVD36346.1"/>
    <property type="molecule type" value="Genomic_DNA"/>
</dbReference>
<dbReference type="EC" id="1.5.1.53" evidence="7"/>
<dbReference type="GO" id="GO:0035999">
    <property type="term" value="P:tetrahydrofolate interconversion"/>
    <property type="evidence" value="ECO:0007669"/>
    <property type="project" value="UniProtKB-UniPathway"/>
</dbReference>
<dbReference type="InterPro" id="IPR029041">
    <property type="entry name" value="FAD-linked_oxidoreductase-like"/>
</dbReference>
<keyword evidence="6" id="KW-0560">Oxidoreductase</keyword>
<comment type="caution">
    <text evidence="10">The sequence shown here is derived from an EMBL/GenBank/DDBJ whole genome shotgun (WGS) entry which is preliminary data.</text>
</comment>
<reference evidence="10 11" key="1">
    <citation type="submission" date="2018-04" db="EMBL/GenBank/DDBJ databases">
        <title>The genome of golden apple snail Pomacea canaliculata provides insight into stress tolerance and invasive adaptation.</title>
        <authorList>
            <person name="Liu C."/>
            <person name="Liu B."/>
            <person name="Ren Y."/>
            <person name="Zhang Y."/>
            <person name="Wang H."/>
            <person name="Li S."/>
            <person name="Jiang F."/>
            <person name="Yin L."/>
            <person name="Zhang G."/>
            <person name="Qian W."/>
            <person name="Fan W."/>
        </authorList>
    </citation>
    <scope>NUCLEOTIDE SEQUENCE [LARGE SCALE GENOMIC DNA]</scope>
    <source>
        <strain evidence="10">SZHN2017</strain>
        <tissue evidence="10">Muscle</tissue>
    </source>
</reference>
<evidence type="ECO:0000313" key="11">
    <source>
        <dbReference type="Proteomes" id="UP000245119"/>
    </source>
</evidence>
<comment type="catalytic activity">
    <reaction evidence="8">
        <text>(6S)-5-methyl-5,6,7,8-tetrahydrofolate + NADP(+) = (6R)-5,10-methylene-5,6,7,8-tetrahydrofolate + NADPH + H(+)</text>
        <dbReference type="Rhea" id="RHEA:19817"/>
        <dbReference type="ChEBI" id="CHEBI:15378"/>
        <dbReference type="ChEBI" id="CHEBI:15636"/>
        <dbReference type="ChEBI" id="CHEBI:18608"/>
        <dbReference type="ChEBI" id="CHEBI:57783"/>
        <dbReference type="ChEBI" id="CHEBI:58349"/>
        <dbReference type="EC" id="1.5.1.53"/>
    </reaction>
    <physiologicalReaction direction="right-to-left" evidence="8">
        <dbReference type="Rhea" id="RHEA:19819"/>
    </physiologicalReaction>
</comment>
<dbReference type="PANTHER" id="PTHR45754">
    <property type="entry name" value="METHYLENETETRAHYDROFOLATE REDUCTASE"/>
    <property type="match status" value="1"/>
</dbReference>
<dbReference type="UniPathway" id="UPA00193"/>
<accession>A0A2T7PSE8</accession>
<sequence>MTAVQRHKQLINHAMSTIDSVAHLNSVESSSVTCNTLSGIVQNHTHIRLIDRIHRRQASGNKFFSFEFFPPKTASGTLNLFSRFEAMNLGRPLFCSMTWHPANDPSNTDKPTSSTRVASTMQNDLGIETLLHMTCVNQTRSQVVENLRKAKDLGIRNIFAVRGDVSEGAEGHHVGGHLNYAADLVRIIKEEFGDHFVVGVAGYPSGHPECTSYANDLHRLKEKVDAGADFIISQIFFEAEAFLKFVRDCKAIGIDCPILPGILPIQAYQFRHIVKLAGLEVPQEIIDAMNLIKTNDEAMKNFAIDHTVELCKTLLLDGESVPGIHFFTLNREVPTIDIVKKLGLWKEDIFRPLALKIASNDERCKEII</sequence>
<evidence type="ECO:0000256" key="8">
    <source>
        <dbReference type="ARBA" id="ARBA00047751"/>
    </source>
</evidence>
<dbReference type="InterPro" id="IPR003171">
    <property type="entry name" value="Mehydrof_redctse-like"/>
</dbReference>
<evidence type="ECO:0000256" key="4">
    <source>
        <dbReference type="ARBA" id="ARBA00022630"/>
    </source>
</evidence>
<dbReference type="SUPFAM" id="SSF51730">
    <property type="entry name" value="FAD-linked oxidoreductase"/>
    <property type="match status" value="1"/>
</dbReference>
<dbReference type="InterPro" id="IPR004621">
    <property type="entry name" value="Fadh2_euk"/>
</dbReference>
<evidence type="ECO:0000256" key="6">
    <source>
        <dbReference type="ARBA" id="ARBA00023002"/>
    </source>
</evidence>
<dbReference type="AlphaFoldDB" id="A0A2T7PSE8"/>
<dbReference type="Proteomes" id="UP000245119">
    <property type="component" value="Linkage Group LG2"/>
</dbReference>
<dbReference type="STRING" id="400727.A0A2T7PSE8"/>
<evidence type="ECO:0000256" key="7">
    <source>
        <dbReference type="ARBA" id="ARBA00034530"/>
    </source>
</evidence>
<keyword evidence="4" id="KW-0285">Flavoprotein</keyword>
<keyword evidence="5" id="KW-0274">FAD</keyword>
<dbReference type="PANTHER" id="PTHR45754:SF3">
    <property type="entry name" value="METHYLENETETRAHYDROFOLATE REDUCTASE (NADPH)"/>
    <property type="match status" value="1"/>
</dbReference>
<dbReference type="NCBIfam" id="TIGR00677">
    <property type="entry name" value="fadh2_euk"/>
    <property type="match status" value="1"/>
</dbReference>
<gene>
    <name evidence="10" type="ORF">C0Q70_03325</name>
</gene>
<dbReference type="GO" id="GO:0071949">
    <property type="term" value="F:FAD binding"/>
    <property type="evidence" value="ECO:0007669"/>
    <property type="project" value="TreeGrafter"/>
</dbReference>
<evidence type="ECO:0000256" key="9">
    <source>
        <dbReference type="RuleBase" id="RU004254"/>
    </source>
</evidence>
<protein>
    <recommendedName>
        <fullName evidence="7">methylenetetrahydrofolate reductase (NADPH)</fullName>
        <ecNumber evidence="7">1.5.1.53</ecNumber>
    </recommendedName>
</protein>
<evidence type="ECO:0000256" key="5">
    <source>
        <dbReference type="ARBA" id="ARBA00022827"/>
    </source>
</evidence>
<dbReference type="CDD" id="cd00537">
    <property type="entry name" value="MTHFR"/>
    <property type="match status" value="1"/>
</dbReference>
<evidence type="ECO:0000313" key="10">
    <source>
        <dbReference type="EMBL" id="PVD36346.1"/>
    </source>
</evidence>
<dbReference type="GO" id="GO:0106313">
    <property type="term" value="F:methylenetetrahydrofolate reductase (NADPH) activity"/>
    <property type="evidence" value="ECO:0007669"/>
    <property type="project" value="UniProtKB-EC"/>
</dbReference>
<keyword evidence="11" id="KW-1185">Reference proteome</keyword>
<dbReference type="Gene3D" id="3.20.20.220">
    <property type="match status" value="1"/>
</dbReference>
<comment type="pathway">
    <text evidence="2 9">One-carbon metabolism; tetrahydrofolate interconversion.</text>
</comment>
<comment type="similarity">
    <text evidence="3">Belongs to the methylenetetrahydrofolate reductase family.</text>
</comment>
<proteinExistence type="inferred from homology"/>
<dbReference type="OrthoDB" id="16284at2759"/>